<organism evidence="5 6">
    <name type="scientific">Nocardia niwae</name>
    <dbReference type="NCBI Taxonomy" id="626084"/>
    <lineage>
        <taxon>Bacteria</taxon>
        <taxon>Bacillati</taxon>
        <taxon>Actinomycetota</taxon>
        <taxon>Actinomycetes</taxon>
        <taxon>Mycobacteriales</taxon>
        <taxon>Nocardiaceae</taxon>
        <taxon>Nocardia</taxon>
    </lineage>
</organism>
<protein>
    <submittedName>
        <fullName evidence="5">TetR/AcrR family transcriptional regulator</fullName>
    </submittedName>
</protein>
<evidence type="ECO:0000259" key="4">
    <source>
        <dbReference type="PROSITE" id="PS50977"/>
    </source>
</evidence>
<dbReference type="Proteomes" id="UP001550535">
    <property type="component" value="Unassembled WGS sequence"/>
</dbReference>
<feature type="DNA-binding region" description="H-T-H motif" evidence="2">
    <location>
        <begin position="46"/>
        <end position="65"/>
    </location>
</feature>
<dbReference type="Gene3D" id="1.10.357.10">
    <property type="entry name" value="Tetracycline Repressor, domain 2"/>
    <property type="match status" value="1"/>
</dbReference>
<feature type="compositionally biased region" description="Basic and acidic residues" evidence="3">
    <location>
        <begin position="8"/>
        <end position="20"/>
    </location>
</feature>
<accession>A0ABV2X5Y2</accession>
<dbReference type="SUPFAM" id="SSF46689">
    <property type="entry name" value="Homeodomain-like"/>
    <property type="match status" value="1"/>
</dbReference>
<keyword evidence="1 2" id="KW-0238">DNA-binding</keyword>
<evidence type="ECO:0000313" key="6">
    <source>
        <dbReference type="Proteomes" id="UP001550535"/>
    </source>
</evidence>
<dbReference type="PANTHER" id="PTHR30055:SF209">
    <property type="entry name" value="POSSIBLE TRANSCRIPTIONAL REGULATORY PROTEIN (PROBABLY TETR-FAMILY)"/>
    <property type="match status" value="1"/>
</dbReference>
<dbReference type="RefSeq" id="WP_063018163.1">
    <property type="nucleotide sequence ID" value="NZ_JBEYBM010000001.1"/>
</dbReference>
<dbReference type="PANTHER" id="PTHR30055">
    <property type="entry name" value="HTH-TYPE TRANSCRIPTIONAL REGULATOR RUTR"/>
    <property type="match status" value="1"/>
</dbReference>
<dbReference type="InterPro" id="IPR036271">
    <property type="entry name" value="Tet_transcr_reg_TetR-rel_C_sf"/>
</dbReference>
<dbReference type="InterPro" id="IPR001647">
    <property type="entry name" value="HTH_TetR"/>
</dbReference>
<evidence type="ECO:0000313" key="5">
    <source>
        <dbReference type="EMBL" id="MEU2121305.1"/>
    </source>
</evidence>
<feature type="domain" description="HTH tetR-type" evidence="4">
    <location>
        <begin position="23"/>
        <end position="83"/>
    </location>
</feature>
<proteinExistence type="predicted"/>
<name>A0ABV2X5Y2_9NOCA</name>
<sequence>MTGAADPTPRESAHDDDVDPRKLRSRARLLDAATALLKSGGLEAVTIEAVTTMSKVARTTLYRHFDNAMQLRAATLERLLPPVIEAAPGGPLRQRLIDLLSRQSAVVNEAPLQVSTLAWLATGERGEPGAGPAFTSLRRRLIEQYRKPFDQLFGEPDVRAQLGDPDVTFALTQLVGPIVFARLVGLPPVTPADCARLVDDFLTARASDRDRRTAERAGRVDEAEPNGR</sequence>
<dbReference type="Pfam" id="PF00440">
    <property type="entry name" value="TetR_N"/>
    <property type="match status" value="1"/>
</dbReference>
<feature type="region of interest" description="Disordered" evidence="3">
    <location>
        <begin position="1"/>
        <end position="20"/>
    </location>
</feature>
<evidence type="ECO:0000256" key="1">
    <source>
        <dbReference type="ARBA" id="ARBA00023125"/>
    </source>
</evidence>
<keyword evidence="6" id="KW-1185">Reference proteome</keyword>
<dbReference type="InterPro" id="IPR009057">
    <property type="entry name" value="Homeodomain-like_sf"/>
</dbReference>
<dbReference type="Gene3D" id="1.10.10.60">
    <property type="entry name" value="Homeodomain-like"/>
    <property type="match status" value="1"/>
</dbReference>
<dbReference type="SUPFAM" id="SSF48498">
    <property type="entry name" value="Tetracyclin repressor-like, C-terminal domain"/>
    <property type="match status" value="1"/>
</dbReference>
<feature type="region of interest" description="Disordered" evidence="3">
    <location>
        <begin position="208"/>
        <end position="228"/>
    </location>
</feature>
<reference evidence="5 6" key="1">
    <citation type="submission" date="2024-06" db="EMBL/GenBank/DDBJ databases">
        <title>The Natural Products Discovery Center: Release of the First 8490 Sequenced Strains for Exploring Actinobacteria Biosynthetic Diversity.</title>
        <authorList>
            <person name="Kalkreuter E."/>
            <person name="Kautsar S.A."/>
            <person name="Yang D."/>
            <person name="Bader C.D."/>
            <person name="Teijaro C.N."/>
            <person name="Fluegel L."/>
            <person name="Davis C.M."/>
            <person name="Simpson J.R."/>
            <person name="Lauterbach L."/>
            <person name="Steele A.D."/>
            <person name="Gui C."/>
            <person name="Meng S."/>
            <person name="Li G."/>
            <person name="Viehrig K."/>
            <person name="Ye F."/>
            <person name="Su P."/>
            <person name="Kiefer A.F."/>
            <person name="Nichols A."/>
            <person name="Cepeda A.J."/>
            <person name="Yan W."/>
            <person name="Fan B."/>
            <person name="Jiang Y."/>
            <person name="Adhikari A."/>
            <person name="Zheng C.-J."/>
            <person name="Schuster L."/>
            <person name="Cowan T.M."/>
            <person name="Smanski M.J."/>
            <person name="Chevrette M.G."/>
            <person name="De Carvalho L.P.S."/>
            <person name="Shen B."/>
        </authorList>
    </citation>
    <scope>NUCLEOTIDE SEQUENCE [LARGE SCALE GENOMIC DNA]</scope>
    <source>
        <strain evidence="5 6">NPDC019434</strain>
    </source>
</reference>
<comment type="caution">
    <text evidence="5">The sequence shown here is derived from an EMBL/GenBank/DDBJ whole genome shotgun (WGS) entry which is preliminary data.</text>
</comment>
<dbReference type="InterPro" id="IPR050109">
    <property type="entry name" value="HTH-type_TetR-like_transc_reg"/>
</dbReference>
<dbReference type="PROSITE" id="PS50977">
    <property type="entry name" value="HTH_TETR_2"/>
    <property type="match status" value="1"/>
</dbReference>
<dbReference type="EMBL" id="JBEYBR010000009">
    <property type="protein sequence ID" value="MEU2121305.1"/>
    <property type="molecule type" value="Genomic_DNA"/>
</dbReference>
<gene>
    <name evidence="5" type="ORF">ABZ507_05665</name>
</gene>
<evidence type="ECO:0000256" key="2">
    <source>
        <dbReference type="PROSITE-ProRule" id="PRU00335"/>
    </source>
</evidence>
<evidence type="ECO:0000256" key="3">
    <source>
        <dbReference type="SAM" id="MobiDB-lite"/>
    </source>
</evidence>